<evidence type="ECO:0000313" key="2">
    <source>
        <dbReference type="EMBL" id="CUC10733.1"/>
    </source>
</evidence>
<proteinExistence type="predicted"/>
<feature type="region of interest" description="Disordered" evidence="1">
    <location>
        <begin position="1"/>
        <end position="96"/>
    </location>
</feature>
<organism evidence="2">
    <name type="scientific">Chromera velia CCMP2878</name>
    <dbReference type="NCBI Taxonomy" id="1169474"/>
    <lineage>
        <taxon>Eukaryota</taxon>
        <taxon>Sar</taxon>
        <taxon>Alveolata</taxon>
        <taxon>Colpodellida</taxon>
        <taxon>Chromeraceae</taxon>
        <taxon>Chromera</taxon>
    </lineage>
</organism>
<feature type="compositionally biased region" description="Basic and acidic residues" evidence="1">
    <location>
        <begin position="61"/>
        <end position="86"/>
    </location>
</feature>
<protein>
    <submittedName>
        <fullName evidence="2">Uncharacterized protein</fullName>
    </submittedName>
</protein>
<dbReference type="VEuPathDB" id="CryptoDB:Cvel_11617"/>
<gene>
    <name evidence="2" type="ORF">Cvel_11617.t1.CR1</name>
</gene>
<feature type="region of interest" description="Disordered" evidence="1">
    <location>
        <begin position="120"/>
        <end position="141"/>
    </location>
</feature>
<reference evidence="2" key="1">
    <citation type="submission" date="2014-11" db="EMBL/GenBank/DDBJ databases">
        <title>Molecular phylogeny of cliff fern family Woodsiaceae with morphological implications.</title>
        <authorList>
            <person name="Shao Y.-Z."/>
            <person name="Wei R."/>
            <person name="Zhang X.-C."/>
        </authorList>
    </citation>
    <scope>NUCLEOTIDE SEQUENCE</scope>
</reference>
<name>A0A0K6SAQ1_9ALVE</name>
<dbReference type="EMBL" id="CDMZ01005435">
    <property type="protein sequence ID" value="CUC10733.1"/>
    <property type="molecule type" value="Genomic_DNA"/>
</dbReference>
<evidence type="ECO:0000256" key="1">
    <source>
        <dbReference type="SAM" id="MobiDB-lite"/>
    </source>
</evidence>
<accession>A0A0K6SAQ1</accession>
<sequence>MSRSMSQSSGEGQREGSVVMHMSGSADISPSSSAEKEKVRNFGELPPRGKGREGIPDDEARDQTTIERPQEADGAAADEKPLKQEETQNAPIGSASLTIVREQSKVGDKASSSVLAGPLHAPIRSLPKPLQQAAPAGDLGLEGAIDDALSWDEMDPINQTD</sequence>
<feature type="compositionally biased region" description="Polar residues" evidence="1">
    <location>
        <begin position="87"/>
        <end position="96"/>
    </location>
</feature>
<feature type="compositionally biased region" description="Low complexity" evidence="1">
    <location>
        <begin position="1"/>
        <end position="33"/>
    </location>
</feature>
<dbReference type="AlphaFoldDB" id="A0A0K6SAQ1"/>